<organism evidence="1 2">
    <name type="scientific">Candidatus Pullichristensenella excrementigallinarum</name>
    <dbReference type="NCBI Taxonomy" id="2840907"/>
    <lineage>
        <taxon>Bacteria</taxon>
        <taxon>Bacillati</taxon>
        <taxon>Bacillota</taxon>
        <taxon>Clostridia</taxon>
        <taxon>Candidatus Pullichristensenella</taxon>
    </lineage>
</organism>
<protein>
    <recommendedName>
        <fullName evidence="3">DRTGG domain-containing protein</fullName>
    </recommendedName>
</protein>
<dbReference type="InterPro" id="IPR028979">
    <property type="entry name" value="Ser_kin/Pase_Hpr-like_N_sf"/>
</dbReference>
<dbReference type="Proteomes" id="UP000824072">
    <property type="component" value="Unassembled WGS sequence"/>
</dbReference>
<gene>
    <name evidence="1" type="ORF">IAB02_02385</name>
</gene>
<evidence type="ECO:0000313" key="2">
    <source>
        <dbReference type="Proteomes" id="UP000824072"/>
    </source>
</evidence>
<comment type="caution">
    <text evidence="1">The sequence shown here is derived from an EMBL/GenBank/DDBJ whole genome shotgun (WGS) entry which is preliminary data.</text>
</comment>
<evidence type="ECO:0008006" key="3">
    <source>
        <dbReference type="Google" id="ProtNLM"/>
    </source>
</evidence>
<dbReference type="EMBL" id="DVMU01000056">
    <property type="protein sequence ID" value="HIU33391.1"/>
    <property type="molecule type" value="Genomic_DNA"/>
</dbReference>
<dbReference type="Gene3D" id="3.40.1390.20">
    <property type="entry name" value="HprK N-terminal domain-like"/>
    <property type="match status" value="1"/>
</dbReference>
<reference evidence="1" key="1">
    <citation type="submission" date="2020-10" db="EMBL/GenBank/DDBJ databases">
        <authorList>
            <person name="Gilroy R."/>
        </authorList>
    </citation>
    <scope>NUCLEOTIDE SEQUENCE</scope>
    <source>
        <strain evidence="1">ChiHcec3-11533</strain>
    </source>
</reference>
<accession>A0A9D1IB42</accession>
<dbReference type="SUPFAM" id="SSF75138">
    <property type="entry name" value="HprK N-terminal domain-like"/>
    <property type="match status" value="1"/>
</dbReference>
<evidence type="ECO:0000313" key="1">
    <source>
        <dbReference type="EMBL" id="HIU33391.1"/>
    </source>
</evidence>
<reference evidence="1" key="2">
    <citation type="journal article" date="2021" name="PeerJ">
        <title>Extensive microbial diversity within the chicken gut microbiome revealed by metagenomics and culture.</title>
        <authorList>
            <person name="Gilroy R."/>
            <person name="Ravi A."/>
            <person name="Getino M."/>
            <person name="Pursley I."/>
            <person name="Horton D.L."/>
            <person name="Alikhan N.F."/>
            <person name="Baker D."/>
            <person name="Gharbi K."/>
            <person name="Hall N."/>
            <person name="Watson M."/>
            <person name="Adriaenssens E.M."/>
            <person name="Foster-Nyarko E."/>
            <person name="Jarju S."/>
            <person name="Secka A."/>
            <person name="Antonio M."/>
            <person name="Oren A."/>
            <person name="Chaudhuri R.R."/>
            <person name="La Ragione R."/>
            <person name="Hildebrand F."/>
            <person name="Pallen M.J."/>
        </authorList>
    </citation>
    <scope>NUCLEOTIDE SEQUENCE</scope>
    <source>
        <strain evidence="1">ChiHcec3-11533</strain>
    </source>
</reference>
<sequence length="119" mass="12928">MLLKAGHIQELLKARVLKGPLPEEEILTACGSDMMSDVLAFPKDKMVLLTGLTNTHTIRTAELLDMLLLVFVRGKYPSEEVLEMAEDAGIAVLCTEYTLYDACGILYSAGLPGGTGRKQ</sequence>
<dbReference type="AlphaFoldDB" id="A0A9D1IB42"/>
<name>A0A9D1IB42_9FIRM</name>
<proteinExistence type="predicted"/>